<evidence type="ECO:0000313" key="1">
    <source>
        <dbReference type="EMBL" id="KAI4869986.1"/>
    </source>
</evidence>
<protein>
    <submittedName>
        <fullName evidence="1">DUF1295-domain-containing protein</fullName>
    </submittedName>
</protein>
<sequence length="526" mass="58421">MAEQDRYGGWFGGNKADKVQDKVQEALPKASGAEQDRYGGWFGGDKADRVKEAIPRDMPQGSGAEQDRYGRSFGGDKLPSAEKIGEKLPQRSGAEQDSYERWFGGDKLPSRADIQNKLPKTSGAEQDRYENWFGGDKLPSRADIEKRLPHGSGAEQDRYGRWFGGDKAPSAERVNQSLPKGSGAEQDRYGSHFRPGSTSNIGLGGTASTLGLIQHAILPSFGFHGGLSVIAYGIGRYTDKVEAKDWLWPSAQVANAWWSAIGIPMVYEGASLSAAWNALSYSQKLLLTGVSAWGIRLFYRVASRSLRRGKDEPRYETNERKEPNFWNKAFFTMFLPEALVQTLISLPFTLPFRAPIASALAAPFPEASPFAHSVAVFLFTTGYVLEVLADTQLETHARSESIDLNREGVWSIVRHPNYLGDALCHFSFPLLLYSVGQLHPLTLLGPAANYVFLRFIGGDKENEENQEKRYLKGNPVKYQQLQQYKETKNSFWPSLGEARNRWLWTVAAAGAGGVILERSLFSFLRS</sequence>
<organism evidence="1 2">
    <name type="scientific">Hypoxylon rubiginosum</name>
    <dbReference type="NCBI Taxonomy" id="110542"/>
    <lineage>
        <taxon>Eukaryota</taxon>
        <taxon>Fungi</taxon>
        <taxon>Dikarya</taxon>
        <taxon>Ascomycota</taxon>
        <taxon>Pezizomycotina</taxon>
        <taxon>Sordariomycetes</taxon>
        <taxon>Xylariomycetidae</taxon>
        <taxon>Xylariales</taxon>
        <taxon>Hypoxylaceae</taxon>
        <taxon>Hypoxylon</taxon>
    </lineage>
</organism>
<dbReference type="Proteomes" id="UP001497700">
    <property type="component" value="Unassembled WGS sequence"/>
</dbReference>
<reference evidence="1 2" key="1">
    <citation type="journal article" date="2022" name="New Phytol.">
        <title>Ecological generalism drives hyperdiversity of secondary metabolite gene clusters in xylarialean endophytes.</title>
        <authorList>
            <person name="Franco M.E.E."/>
            <person name="Wisecaver J.H."/>
            <person name="Arnold A.E."/>
            <person name="Ju Y.M."/>
            <person name="Slot J.C."/>
            <person name="Ahrendt S."/>
            <person name="Moore L.P."/>
            <person name="Eastman K.E."/>
            <person name="Scott K."/>
            <person name="Konkel Z."/>
            <person name="Mondo S.J."/>
            <person name="Kuo A."/>
            <person name="Hayes R.D."/>
            <person name="Haridas S."/>
            <person name="Andreopoulos B."/>
            <person name="Riley R."/>
            <person name="LaButti K."/>
            <person name="Pangilinan J."/>
            <person name="Lipzen A."/>
            <person name="Amirebrahimi M."/>
            <person name="Yan J."/>
            <person name="Adam C."/>
            <person name="Keymanesh K."/>
            <person name="Ng V."/>
            <person name="Louie K."/>
            <person name="Northen T."/>
            <person name="Drula E."/>
            <person name="Henrissat B."/>
            <person name="Hsieh H.M."/>
            <person name="Youens-Clark K."/>
            <person name="Lutzoni F."/>
            <person name="Miadlikowska J."/>
            <person name="Eastwood D.C."/>
            <person name="Hamelin R.C."/>
            <person name="Grigoriev I.V."/>
            <person name="U'Ren J.M."/>
        </authorList>
    </citation>
    <scope>NUCLEOTIDE SEQUENCE [LARGE SCALE GENOMIC DNA]</scope>
    <source>
        <strain evidence="1 2">CBS 119005</strain>
    </source>
</reference>
<name>A0ACB9ZEI5_9PEZI</name>
<accession>A0ACB9ZEI5</accession>
<comment type="caution">
    <text evidence="1">The sequence shown here is derived from an EMBL/GenBank/DDBJ whole genome shotgun (WGS) entry which is preliminary data.</text>
</comment>
<evidence type="ECO:0000313" key="2">
    <source>
        <dbReference type="Proteomes" id="UP001497700"/>
    </source>
</evidence>
<keyword evidence="2" id="KW-1185">Reference proteome</keyword>
<dbReference type="EMBL" id="MU393426">
    <property type="protein sequence ID" value="KAI4869986.1"/>
    <property type="molecule type" value="Genomic_DNA"/>
</dbReference>
<gene>
    <name evidence="1" type="ORF">F4820DRAFT_317015</name>
</gene>
<proteinExistence type="predicted"/>